<dbReference type="Proteomes" id="UP000284057">
    <property type="component" value="Unassembled WGS sequence"/>
</dbReference>
<organism evidence="1 2">
    <name type="scientific">Jiangella rhizosphaerae</name>
    <dbReference type="NCBI Taxonomy" id="2293569"/>
    <lineage>
        <taxon>Bacteria</taxon>
        <taxon>Bacillati</taxon>
        <taxon>Actinomycetota</taxon>
        <taxon>Actinomycetes</taxon>
        <taxon>Jiangellales</taxon>
        <taxon>Jiangellaceae</taxon>
        <taxon>Jiangella</taxon>
    </lineage>
</organism>
<proteinExistence type="predicted"/>
<evidence type="ECO:0000313" key="1">
    <source>
        <dbReference type="EMBL" id="RIQ34092.1"/>
    </source>
</evidence>
<sequence>MEYLEMTRSTRSASLLGAAAALVLGLTACSSGGDSEYCDLLRSAEEDTSLADADPTDAEAMEEFSSRIQEIVDAAPDDVKGDWETFQSAMDAVSDPEAAAEQDPEAALTATENISQHAQDECDIEMG</sequence>
<reference evidence="1 2" key="1">
    <citation type="submission" date="2018-09" db="EMBL/GenBank/DDBJ databases">
        <title>Isolation, diversity and antifungal activity of actinobacteria from wheat.</title>
        <authorList>
            <person name="Han C."/>
        </authorList>
    </citation>
    <scope>NUCLEOTIDE SEQUENCE [LARGE SCALE GENOMIC DNA]</scope>
    <source>
        <strain evidence="1 2">NEAU-YY265</strain>
    </source>
</reference>
<evidence type="ECO:0000313" key="2">
    <source>
        <dbReference type="Proteomes" id="UP000284057"/>
    </source>
</evidence>
<keyword evidence="2" id="KW-1185">Reference proteome</keyword>
<accession>A0A418KW65</accession>
<dbReference type="EMBL" id="QUAL01000036">
    <property type="protein sequence ID" value="RIQ34092.1"/>
    <property type="molecule type" value="Genomic_DNA"/>
</dbReference>
<name>A0A418KW65_9ACTN</name>
<gene>
    <name evidence="1" type="ORF">DY240_04000</name>
</gene>
<protein>
    <submittedName>
        <fullName evidence="1">Uncharacterized protein</fullName>
    </submittedName>
</protein>
<dbReference type="AlphaFoldDB" id="A0A418KW65"/>
<comment type="caution">
    <text evidence="1">The sequence shown here is derived from an EMBL/GenBank/DDBJ whole genome shotgun (WGS) entry which is preliminary data.</text>
</comment>